<dbReference type="Proteomes" id="UP000727506">
    <property type="component" value="Unassembled WGS sequence"/>
</dbReference>
<dbReference type="AlphaFoldDB" id="A0A943UTT7"/>
<comment type="caution">
    <text evidence="2">The sequence shown here is derived from an EMBL/GenBank/DDBJ whole genome shotgun (WGS) entry which is preliminary data.</text>
</comment>
<dbReference type="Pfam" id="PF05193">
    <property type="entry name" value="Peptidase_M16_C"/>
    <property type="match status" value="1"/>
</dbReference>
<dbReference type="PANTHER" id="PTHR43016">
    <property type="entry name" value="PRESEQUENCE PROTEASE"/>
    <property type="match status" value="1"/>
</dbReference>
<protein>
    <submittedName>
        <fullName evidence="2">Insulinase family protein</fullName>
    </submittedName>
</protein>
<organism evidence="2 3">
    <name type="scientific">Slackia piriformis</name>
    <dbReference type="NCBI Taxonomy" id="626934"/>
    <lineage>
        <taxon>Bacteria</taxon>
        <taxon>Bacillati</taxon>
        <taxon>Actinomycetota</taxon>
        <taxon>Coriobacteriia</taxon>
        <taxon>Eggerthellales</taxon>
        <taxon>Eggerthellaceae</taxon>
        <taxon>Slackia</taxon>
    </lineage>
</organism>
<dbReference type="GO" id="GO:0016485">
    <property type="term" value="P:protein processing"/>
    <property type="evidence" value="ECO:0007669"/>
    <property type="project" value="TreeGrafter"/>
</dbReference>
<sequence>MLSSQDFPVGAQLHGFAVESSGPLSEIDGFAHVMRHKKSGARLLFLQNDDDNKAFSIAFKTPPADDTGVFHILEHSVLCGSEKFPVKEPFVDLLKTSMQTFLNALTFPDKTMYPVASTNEQDLLNLADVYMDAVLDPAIYAKPEIFRQEGWHYELDEASECERPHAGAQTVDGGGALLEDEASAPFIPENDADYSRDDLAQGVPPASAARLRYNGVVFNEMKGALSDPDSVLYHAVNKALFPDTCYAFESGGHPRAIPKLTYEQFLDTHARHYRLDNAYIVLYGNLDADRMLAFLDERYLSACEPRTDAAPNAIGVQAPLVVTDVTASMDTAPENACVGLGYVVGDARDFERVLACDVLLDALMGGNESPMKRALLDEGFGGDVTAYLMDSQAQPVAMFQLKNAEPGVAAAFMEAVEREAAHLVRDGIPRDVLEASLAQMAFDLRERDRGMADGVPLAMNALAGWLYDDGMATTYLRYEDALAHMRAGLDGRYFEDALESLVCSSGHKALVDLVPAVDEGESEEEAELACALAAMDDAAK</sequence>
<feature type="non-terminal residue" evidence="2">
    <location>
        <position position="540"/>
    </location>
</feature>
<dbReference type="InterPro" id="IPR007863">
    <property type="entry name" value="Peptidase_M16_C"/>
</dbReference>
<reference evidence="2" key="1">
    <citation type="submission" date="2021-02" db="EMBL/GenBank/DDBJ databases">
        <title>Infant gut strain persistence is associated with maternal origin, phylogeny, and functional potential including surface adhesion and iron acquisition.</title>
        <authorList>
            <person name="Lou Y.C."/>
        </authorList>
    </citation>
    <scope>NUCLEOTIDE SEQUENCE</scope>
    <source>
        <strain evidence="2">L2_039_000G1_dasL2_039_000G1_concoct_11</strain>
    </source>
</reference>
<dbReference type="GO" id="GO:0046872">
    <property type="term" value="F:metal ion binding"/>
    <property type="evidence" value="ECO:0007669"/>
    <property type="project" value="InterPro"/>
</dbReference>
<dbReference type="Gene3D" id="3.30.830.10">
    <property type="entry name" value="Metalloenzyme, LuxS/M16 peptidase-like"/>
    <property type="match status" value="2"/>
</dbReference>
<dbReference type="GO" id="GO:0004222">
    <property type="term" value="F:metalloendopeptidase activity"/>
    <property type="evidence" value="ECO:0007669"/>
    <property type="project" value="TreeGrafter"/>
</dbReference>
<feature type="domain" description="Peptidase M16 C-terminal" evidence="1">
    <location>
        <begin position="259"/>
        <end position="439"/>
    </location>
</feature>
<evidence type="ECO:0000313" key="2">
    <source>
        <dbReference type="EMBL" id="MBS6940766.1"/>
    </source>
</evidence>
<gene>
    <name evidence="2" type="ORF">KH142_04670</name>
</gene>
<proteinExistence type="predicted"/>
<name>A0A943UTT7_9ACTN</name>
<evidence type="ECO:0000313" key="3">
    <source>
        <dbReference type="Proteomes" id="UP000727506"/>
    </source>
</evidence>
<dbReference type="PANTHER" id="PTHR43016:SF13">
    <property type="entry name" value="PRESEQUENCE PROTEASE, MITOCHONDRIAL"/>
    <property type="match status" value="1"/>
</dbReference>
<dbReference type="EMBL" id="JAGZSV010000065">
    <property type="protein sequence ID" value="MBS6940766.1"/>
    <property type="molecule type" value="Genomic_DNA"/>
</dbReference>
<accession>A0A943UTT7</accession>
<dbReference type="InterPro" id="IPR011249">
    <property type="entry name" value="Metalloenz_LuxS/M16"/>
</dbReference>
<evidence type="ECO:0000259" key="1">
    <source>
        <dbReference type="Pfam" id="PF05193"/>
    </source>
</evidence>
<dbReference type="SUPFAM" id="SSF63411">
    <property type="entry name" value="LuxS/MPP-like metallohydrolase"/>
    <property type="match status" value="2"/>
</dbReference>